<dbReference type="VEuPathDB" id="FungiDB:BD410DRAFT_725213"/>
<reference evidence="2 3" key="1">
    <citation type="submission" date="2018-06" db="EMBL/GenBank/DDBJ databases">
        <title>A transcriptomic atlas of mushroom development highlights an independent origin of complex multicellularity.</title>
        <authorList>
            <consortium name="DOE Joint Genome Institute"/>
            <person name="Krizsan K."/>
            <person name="Almasi E."/>
            <person name="Merenyi Z."/>
            <person name="Sahu N."/>
            <person name="Viragh M."/>
            <person name="Koszo T."/>
            <person name="Mondo S."/>
            <person name="Kiss B."/>
            <person name="Balint B."/>
            <person name="Kues U."/>
            <person name="Barry K."/>
            <person name="Hegedus J.C."/>
            <person name="Henrissat B."/>
            <person name="Johnson J."/>
            <person name="Lipzen A."/>
            <person name="Ohm R."/>
            <person name="Nagy I."/>
            <person name="Pangilinan J."/>
            <person name="Yan J."/>
            <person name="Xiong Y."/>
            <person name="Grigoriev I.V."/>
            <person name="Hibbett D.S."/>
            <person name="Nagy L.G."/>
        </authorList>
    </citation>
    <scope>NUCLEOTIDE SEQUENCE [LARGE SCALE GENOMIC DNA]</scope>
    <source>
        <strain evidence="2 3">SZMC22713</strain>
    </source>
</reference>
<evidence type="ECO:0000313" key="3">
    <source>
        <dbReference type="Proteomes" id="UP000294933"/>
    </source>
</evidence>
<name>A0A4Y7PZK3_9AGAM</name>
<feature type="compositionally biased region" description="Basic and acidic residues" evidence="1">
    <location>
        <begin position="442"/>
        <end position="456"/>
    </location>
</feature>
<protein>
    <submittedName>
        <fullName evidence="2">Uncharacterized protein</fullName>
    </submittedName>
</protein>
<evidence type="ECO:0000256" key="1">
    <source>
        <dbReference type="SAM" id="MobiDB-lite"/>
    </source>
</evidence>
<sequence>MTVATDNTQLAEEQVADAFHSYLKSSLAQAKAERLLDTELLSSAEADLMITGPALCMYFAALRCTTSPPSVPLPRTSKTAPPMDLSPTNCPPPFAGFLAVWARHVQDIQNLQPEHQHDLARVICGLEPLASPPAPQIPRIAAELRAVAIEISQRRTFQDRYAADLQAALDASSGGGGAGERSRVKASFVPPPMYDASPSPTSSNPGSPRIQPQATNDDGHGHLAVPSSPPPGGPGSSHTHVYHHSRNSSNSSNSSQPLTPTSTHSSYTPDNKGGYTRTHSRTPSPTSPTFLPPDGPAITLIRETLYAALADVLVRTPSIRTALKRDPPRAYFSAVALAILDVSRSRTHISPAAIPGSGQRGDVNDVSVLGVLGARLTLNQCPPPLQPFMRELALIGAAARAMEDEDAQRAVEALQSGARSRNLPDPRMERVRRMLAGGVGAENDRTSDGEGDATGRRSVEGRAVAFANRVNALALAMTKLRAFRERQDEVFKILAMVTS</sequence>
<accession>A0A4Y7PZK3</accession>
<feature type="region of interest" description="Disordered" evidence="1">
    <location>
        <begin position="436"/>
        <end position="456"/>
    </location>
</feature>
<dbReference type="OrthoDB" id="3360715at2759"/>
<keyword evidence="3" id="KW-1185">Reference proteome</keyword>
<feature type="compositionally biased region" description="Polar residues" evidence="1">
    <location>
        <begin position="256"/>
        <end position="269"/>
    </location>
</feature>
<dbReference type="STRING" id="50990.A0A4Y7PZK3"/>
<evidence type="ECO:0000313" key="2">
    <source>
        <dbReference type="EMBL" id="TDL20823.1"/>
    </source>
</evidence>
<dbReference type="AlphaFoldDB" id="A0A4Y7PZK3"/>
<feature type="compositionally biased region" description="Low complexity" evidence="1">
    <location>
        <begin position="197"/>
        <end position="208"/>
    </location>
</feature>
<proteinExistence type="predicted"/>
<dbReference type="Proteomes" id="UP000294933">
    <property type="component" value="Unassembled WGS sequence"/>
</dbReference>
<dbReference type="EMBL" id="ML170185">
    <property type="protein sequence ID" value="TDL20823.1"/>
    <property type="molecule type" value="Genomic_DNA"/>
</dbReference>
<organism evidence="2 3">
    <name type="scientific">Rickenella mellea</name>
    <dbReference type="NCBI Taxonomy" id="50990"/>
    <lineage>
        <taxon>Eukaryota</taxon>
        <taxon>Fungi</taxon>
        <taxon>Dikarya</taxon>
        <taxon>Basidiomycota</taxon>
        <taxon>Agaricomycotina</taxon>
        <taxon>Agaricomycetes</taxon>
        <taxon>Hymenochaetales</taxon>
        <taxon>Rickenellaceae</taxon>
        <taxon>Rickenella</taxon>
    </lineage>
</organism>
<feature type="region of interest" description="Disordered" evidence="1">
    <location>
        <begin position="170"/>
        <end position="295"/>
    </location>
</feature>
<gene>
    <name evidence="2" type="ORF">BD410DRAFT_725213</name>
</gene>